<proteinExistence type="predicted"/>
<name>A0A0N5A1N1_PARTI</name>
<dbReference type="Proteomes" id="UP000038045">
    <property type="component" value="Unplaced"/>
</dbReference>
<organism evidence="3 4">
    <name type="scientific">Parastrongyloides trichosuri</name>
    <name type="common">Possum-specific nematode worm</name>
    <dbReference type="NCBI Taxonomy" id="131310"/>
    <lineage>
        <taxon>Eukaryota</taxon>
        <taxon>Metazoa</taxon>
        <taxon>Ecdysozoa</taxon>
        <taxon>Nematoda</taxon>
        <taxon>Chromadorea</taxon>
        <taxon>Rhabditida</taxon>
        <taxon>Tylenchina</taxon>
        <taxon>Panagrolaimomorpha</taxon>
        <taxon>Strongyloidoidea</taxon>
        <taxon>Strongyloididae</taxon>
        <taxon>Parastrongyloides</taxon>
    </lineage>
</organism>
<feature type="domain" description="PAS" evidence="2">
    <location>
        <begin position="167"/>
        <end position="214"/>
    </location>
</feature>
<evidence type="ECO:0000313" key="3">
    <source>
        <dbReference type="Proteomes" id="UP000038045"/>
    </source>
</evidence>
<sequence>MRWCCGASCSGTPFALICGNSSSSQNGVDNVSQNSATITTEKGNKKNSHPTSRRSSSTPVTVIASSNSVLVGSNNRTTSDTLTGGQVKFTDTCKVSEKNYPFNTSSSNSFDYSPTSTLLPKNTQSCGTIGSDKKNSHKRTSNILSTKLLFSSKSTKLPPLQEMPTASEAYGPMLLKPHKTAEQPIEICDQSNSIQYVNRAYENLTGLCRSQILGLKGSSMRRRSLNNLSSTRYNNNITTTTTTHPSASSSITQPTTPQPLDSENLLLTNVNTIGTGNEVIAGNGGGGQNNQINNIYNNTGRRRSCEWHCIPVPLTNTSHK</sequence>
<feature type="region of interest" description="Disordered" evidence="1">
    <location>
        <begin position="231"/>
        <end position="262"/>
    </location>
</feature>
<dbReference type="PROSITE" id="PS50112">
    <property type="entry name" value="PAS"/>
    <property type="match status" value="1"/>
</dbReference>
<dbReference type="WBParaSite" id="PTRK_0001553000.1">
    <property type="protein sequence ID" value="PTRK_0001553000.1"/>
    <property type="gene ID" value="PTRK_0001553000"/>
</dbReference>
<protein>
    <submittedName>
        <fullName evidence="4">PAS domain-containing protein</fullName>
    </submittedName>
</protein>
<evidence type="ECO:0000256" key="1">
    <source>
        <dbReference type="SAM" id="MobiDB-lite"/>
    </source>
</evidence>
<dbReference type="InterPro" id="IPR000014">
    <property type="entry name" value="PAS"/>
</dbReference>
<accession>A0A0N5A1N1</accession>
<reference evidence="4" key="1">
    <citation type="submission" date="2017-02" db="UniProtKB">
        <authorList>
            <consortium name="WormBaseParasite"/>
        </authorList>
    </citation>
    <scope>IDENTIFICATION</scope>
</reference>
<keyword evidence="3" id="KW-1185">Reference proteome</keyword>
<feature type="compositionally biased region" description="Polar residues" evidence="1">
    <location>
        <begin position="253"/>
        <end position="262"/>
    </location>
</feature>
<feature type="compositionally biased region" description="Low complexity" evidence="1">
    <location>
        <begin position="231"/>
        <end position="252"/>
    </location>
</feature>
<evidence type="ECO:0000313" key="4">
    <source>
        <dbReference type="WBParaSite" id="PTRK_0001553000.1"/>
    </source>
</evidence>
<evidence type="ECO:0000259" key="2">
    <source>
        <dbReference type="PROSITE" id="PS50112"/>
    </source>
</evidence>
<dbReference type="AlphaFoldDB" id="A0A0N5A1N1"/>
<dbReference type="STRING" id="131310.A0A0N5A1N1"/>
<feature type="region of interest" description="Disordered" evidence="1">
    <location>
        <begin position="39"/>
        <end position="61"/>
    </location>
</feature>